<feature type="region of interest" description="Disordered" evidence="1">
    <location>
        <begin position="386"/>
        <end position="487"/>
    </location>
</feature>
<reference evidence="2 3" key="1">
    <citation type="submission" date="2018-11" db="EMBL/GenBank/DDBJ databases">
        <authorList>
            <consortium name="Pathogen Informatics"/>
        </authorList>
    </citation>
    <scope>NUCLEOTIDE SEQUENCE [LARGE SCALE GENOMIC DNA]</scope>
    <source>
        <strain evidence="2 3">Zambia</strain>
    </source>
</reference>
<sequence>MTELQVACERTVRCMASCNTNGLLKYYADVILNGDNLISLTQPHNSFDNNDSTERKYTNIMAPRTDPSFVSMPVQVNGNSDAIKNDSTMGNEAEQSVSSEQVSSDKSQSCLVTCCLDNETLIPSSQSDHISTKPQNQTVCDKLIDYERTRQNHSLLTQRLSVCSQRLFHNRTRALSLLTRLLACNSSVSQDELLSSDSLPSIISPNLTSKQSWLYTRSVTHSNWHWLCTEIKHAEKCLQNLYMLKNNSDQEKLSQYQSNSNNIENDAEVSCSRTSPYVNTKRKRHTYLNLSSPKCANKHSLSDPHIKCSCIPPFIGPCILCCGSEPSTSHTELANKSDERDLLMSAHSLCSHIHPKLSIPGDVQLGLRLESRLAAYSSVHFRPHKATVHRVQPWDKPNCLQPLEPINRHTPNTSKVSTQSNQPTVKPPKCSPSQTRNSHSRKRRLLSSKNSRTYPLSSAHSVTLSPKTPRSVQNSNNNSNNNKTEKQ</sequence>
<organism evidence="2 3">
    <name type="scientific">Schistosoma margrebowiei</name>
    <dbReference type="NCBI Taxonomy" id="48269"/>
    <lineage>
        <taxon>Eukaryota</taxon>
        <taxon>Metazoa</taxon>
        <taxon>Spiralia</taxon>
        <taxon>Lophotrochozoa</taxon>
        <taxon>Platyhelminthes</taxon>
        <taxon>Trematoda</taxon>
        <taxon>Digenea</taxon>
        <taxon>Strigeidida</taxon>
        <taxon>Schistosomatoidea</taxon>
        <taxon>Schistosomatidae</taxon>
        <taxon>Schistosoma</taxon>
    </lineage>
</organism>
<proteinExistence type="predicted"/>
<feature type="compositionally biased region" description="Polar residues" evidence="1">
    <location>
        <begin position="409"/>
        <end position="424"/>
    </location>
</feature>
<name>A0A183L9U1_9TREM</name>
<feature type="compositionally biased region" description="Low complexity" evidence="1">
    <location>
        <begin position="474"/>
        <end position="487"/>
    </location>
</feature>
<protein>
    <submittedName>
        <fullName evidence="2">Uncharacterized protein</fullName>
    </submittedName>
</protein>
<dbReference type="AlphaFoldDB" id="A0A183L9U1"/>
<evidence type="ECO:0000313" key="2">
    <source>
        <dbReference type="EMBL" id="VDO48614.1"/>
    </source>
</evidence>
<dbReference type="EMBL" id="UZAI01000104">
    <property type="protein sequence ID" value="VDO48614.1"/>
    <property type="molecule type" value="Genomic_DNA"/>
</dbReference>
<feature type="region of interest" description="Disordered" evidence="1">
    <location>
        <begin position="81"/>
        <end position="100"/>
    </location>
</feature>
<evidence type="ECO:0000313" key="3">
    <source>
        <dbReference type="Proteomes" id="UP000277204"/>
    </source>
</evidence>
<feature type="compositionally biased region" description="Polar residues" evidence="1">
    <location>
        <begin position="453"/>
        <end position="473"/>
    </location>
</feature>
<evidence type="ECO:0000256" key="1">
    <source>
        <dbReference type="SAM" id="MobiDB-lite"/>
    </source>
</evidence>
<dbReference type="Proteomes" id="UP000277204">
    <property type="component" value="Unassembled WGS sequence"/>
</dbReference>
<accession>A0A183L9U1</accession>
<keyword evidence="3" id="KW-1185">Reference proteome</keyword>
<feature type="compositionally biased region" description="Polar residues" evidence="1">
    <location>
        <begin position="81"/>
        <end position="90"/>
    </location>
</feature>
<gene>
    <name evidence="2" type="ORF">SMRZ_LOCUS566</name>
</gene>